<evidence type="ECO:0000256" key="2">
    <source>
        <dbReference type="SAM" id="Phobius"/>
    </source>
</evidence>
<proteinExistence type="predicted"/>
<accession>A0AB39PZT5</accession>
<dbReference type="InterPro" id="IPR027417">
    <property type="entry name" value="P-loop_NTPase"/>
</dbReference>
<dbReference type="Gene3D" id="3.40.50.300">
    <property type="entry name" value="P-loop containing nucleotide triphosphate hydrolases"/>
    <property type="match status" value="1"/>
</dbReference>
<dbReference type="SUPFAM" id="SSF52540">
    <property type="entry name" value="P-loop containing nucleoside triphosphate hydrolases"/>
    <property type="match status" value="1"/>
</dbReference>
<dbReference type="RefSeq" id="WP_369171130.1">
    <property type="nucleotide sequence ID" value="NZ_CP163439.1"/>
</dbReference>
<feature type="transmembrane region" description="Helical" evidence="2">
    <location>
        <begin position="75"/>
        <end position="94"/>
    </location>
</feature>
<dbReference type="InterPro" id="IPR007111">
    <property type="entry name" value="NACHT_NTPase"/>
</dbReference>
<feature type="region of interest" description="Disordered" evidence="1">
    <location>
        <begin position="957"/>
        <end position="976"/>
    </location>
</feature>
<dbReference type="EMBL" id="CP163439">
    <property type="protein sequence ID" value="XDQ36523.1"/>
    <property type="molecule type" value="Genomic_DNA"/>
</dbReference>
<evidence type="ECO:0000256" key="1">
    <source>
        <dbReference type="SAM" id="MobiDB-lite"/>
    </source>
</evidence>
<feature type="transmembrane region" description="Helical" evidence="2">
    <location>
        <begin position="469"/>
        <end position="487"/>
    </location>
</feature>
<keyword evidence="2" id="KW-1133">Transmembrane helix</keyword>
<protein>
    <submittedName>
        <fullName evidence="4">NACHT domain-containing NTPase</fullName>
    </submittedName>
</protein>
<dbReference type="PROSITE" id="PS50837">
    <property type="entry name" value="NACHT"/>
    <property type="match status" value="1"/>
</dbReference>
<feature type="transmembrane region" description="Helical" evidence="2">
    <location>
        <begin position="42"/>
        <end position="63"/>
    </location>
</feature>
<feature type="transmembrane region" description="Helical" evidence="2">
    <location>
        <begin position="767"/>
        <end position="787"/>
    </location>
</feature>
<sequence>MRSDGGGTADETSVRNRIDSGTFHGPVVMVGRVDRLILQVGAPTRIIGCGALAVLGLLCLLNSPELPTLRRLGVGSTLVGVVLLGLAIALYAVLSVREAAARRREAAWLSEENLGRAADALARDLALQYAQDERLTQVNDPYPLDVDWTTVHGTTVHSGGPGADPEARLSVAAYFNRLPNRRLVVLGGAGAGKSILALRLAEELVRTRTPGSAEPVAVVVPLASWSPSEGLIGWVAAQIAAAHPRACTPVRGAPAADVARRLIETQRVLPVLDGFDELPDELQADALEQLRASTSGRRPFVLTSREPEYRRHVKDGSVFERTEIELRPLSTLALDRYLNPEGAADAKWAPVLRRLTSHSDDSREVRRLREVLGAPLMAGLAREAYGESGTDPQELLAPGAFRTRRDVERHLLDAFLSVAYSASHDVRDRPGHWDPERARAWLAFLAAWMKAGGEHEFAWWRLVEDVPRTLRTATLAPAFALCCLAVSGGEYGTPWWDRWVGLSFAGGYVVLALVLLGCVHVFRTGPHNGPRQSRRPTGKEVRSGLRRPRNQASAVLSVSAIALFWWFVLGNVGSAGAPFTGLLTVAALWRMCRKLLRPLCSPADPSLAPSPRALLRADRRTAIRFGWLAYARDGEDYLPAELLGLSAAGLLAFWNTNGGQDITSLDTWIWTLGLAYLGCVLGSLVESAWFGFALARGHMALRGDLPRRLMTFLDDAHRRGVLRQSGGVYRFRHVELRDRLAAHAGVEGDGERAPTATRGAGPMRRTAAVTVVLLLLAVGGALARGPFVMAAAPGPRTQLPAACDLLAPDLPRLTADGRKHARGRQRCQAGEQAPFAPDVQVTLSALLFAREGTTGGPHLAALGYATEAGWITQALATGSQSTADAGLGDRSARIVGRSKQPGRTALETAPYSASFVVLVDNVLLSVTYAEEFATRERVVEVARILIRNALRRAGLSDAVPSSKNDERSLTDVPRTRVPADTDNRFAHYERHPAPPLHGAVWRAGERSYLWYLPYTYFVFRAPKHLDCRPRPAEVAKGTVGYTCSSDPRFEKLGWVPKTSVEIRSRHCGSTCDNREVRDFLGRIPDHDRTAWRKGTKDRAYYAVDSVADGSRYRMSMKRSWGFRERDKGEDHAFLLWVRVTVPDDDAELAQKIVNDIHAQSARYETTPE</sequence>
<feature type="region of interest" description="Disordered" evidence="1">
    <location>
        <begin position="527"/>
        <end position="546"/>
    </location>
</feature>
<reference evidence="4" key="1">
    <citation type="submission" date="2024-07" db="EMBL/GenBank/DDBJ databases">
        <authorList>
            <person name="Yu S.T."/>
        </authorList>
    </citation>
    <scope>NUCLEOTIDE SEQUENCE</scope>
    <source>
        <strain evidence="4">R28</strain>
    </source>
</reference>
<feature type="compositionally biased region" description="Basic and acidic residues" evidence="1">
    <location>
        <begin position="963"/>
        <end position="976"/>
    </location>
</feature>
<gene>
    <name evidence="4" type="ORF">AB5J49_26065</name>
</gene>
<evidence type="ECO:0000313" key="4">
    <source>
        <dbReference type="EMBL" id="XDQ36523.1"/>
    </source>
</evidence>
<dbReference type="AlphaFoldDB" id="A0AB39PZT5"/>
<name>A0AB39PZT5_9ACTN</name>
<organism evidence="4">
    <name type="scientific">Streptomyces sp. R28</name>
    <dbReference type="NCBI Taxonomy" id="3238628"/>
    <lineage>
        <taxon>Bacteria</taxon>
        <taxon>Bacillati</taxon>
        <taxon>Actinomycetota</taxon>
        <taxon>Actinomycetes</taxon>
        <taxon>Kitasatosporales</taxon>
        <taxon>Streptomycetaceae</taxon>
        <taxon>Streptomyces</taxon>
    </lineage>
</organism>
<feature type="transmembrane region" description="Helical" evidence="2">
    <location>
        <begin position="499"/>
        <end position="522"/>
    </location>
</feature>
<dbReference type="Pfam" id="PF05729">
    <property type="entry name" value="NACHT"/>
    <property type="match status" value="1"/>
</dbReference>
<keyword evidence="2" id="KW-0472">Membrane</keyword>
<feature type="transmembrane region" description="Helical" evidence="2">
    <location>
        <begin position="552"/>
        <end position="569"/>
    </location>
</feature>
<feature type="domain" description="NACHT" evidence="3">
    <location>
        <begin position="181"/>
        <end position="291"/>
    </location>
</feature>
<feature type="transmembrane region" description="Helical" evidence="2">
    <location>
        <begin position="668"/>
        <end position="692"/>
    </location>
</feature>
<evidence type="ECO:0000259" key="3">
    <source>
        <dbReference type="PROSITE" id="PS50837"/>
    </source>
</evidence>
<keyword evidence="2" id="KW-0812">Transmembrane</keyword>